<comment type="caution">
    <text evidence="1">The sequence shown here is derived from an EMBL/GenBank/DDBJ whole genome shotgun (WGS) entry which is preliminary data.</text>
</comment>
<organism evidence="1 2">
    <name type="scientific">Pistacia atlantica</name>
    <dbReference type="NCBI Taxonomy" id="434234"/>
    <lineage>
        <taxon>Eukaryota</taxon>
        <taxon>Viridiplantae</taxon>
        <taxon>Streptophyta</taxon>
        <taxon>Embryophyta</taxon>
        <taxon>Tracheophyta</taxon>
        <taxon>Spermatophyta</taxon>
        <taxon>Magnoliopsida</taxon>
        <taxon>eudicotyledons</taxon>
        <taxon>Gunneridae</taxon>
        <taxon>Pentapetalae</taxon>
        <taxon>rosids</taxon>
        <taxon>malvids</taxon>
        <taxon>Sapindales</taxon>
        <taxon>Anacardiaceae</taxon>
        <taxon>Pistacia</taxon>
    </lineage>
</organism>
<protein>
    <submittedName>
        <fullName evidence="1">Uncharacterized protein</fullName>
    </submittedName>
</protein>
<dbReference type="Proteomes" id="UP001164250">
    <property type="component" value="Chromosome 13"/>
</dbReference>
<gene>
    <name evidence="1" type="ORF">Patl1_23506</name>
</gene>
<accession>A0ACC0ZX44</accession>
<proteinExistence type="predicted"/>
<keyword evidence="2" id="KW-1185">Reference proteome</keyword>
<dbReference type="EMBL" id="CM047909">
    <property type="protein sequence ID" value="KAJ0079322.1"/>
    <property type="molecule type" value="Genomic_DNA"/>
</dbReference>
<reference evidence="2" key="1">
    <citation type="journal article" date="2023" name="G3 (Bethesda)">
        <title>Genome assembly and association tests identify interacting loci associated with vigor, precocity, and sex in interspecific pistachio rootstocks.</title>
        <authorList>
            <person name="Palmer W."/>
            <person name="Jacygrad E."/>
            <person name="Sagayaradj S."/>
            <person name="Cavanaugh K."/>
            <person name="Han R."/>
            <person name="Bertier L."/>
            <person name="Beede B."/>
            <person name="Kafkas S."/>
            <person name="Golino D."/>
            <person name="Preece J."/>
            <person name="Michelmore R."/>
        </authorList>
    </citation>
    <scope>NUCLEOTIDE SEQUENCE [LARGE SCALE GENOMIC DNA]</scope>
</reference>
<sequence length="82" mass="8888">MHVVSDAVLSSPTPAGAAIGSGRQTMVAYINICSYYFIGVPVGVLLGYVANLKIKVNKASERLNRFKRPLEESNGDYNIVNE</sequence>
<name>A0ACC0ZX44_9ROSI</name>
<evidence type="ECO:0000313" key="1">
    <source>
        <dbReference type="EMBL" id="KAJ0079322.1"/>
    </source>
</evidence>
<evidence type="ECO:0000313" key="2">
    <source>
        <dbReference type="Proteomes" id="UP001164250"/>
    </source>
</evidence>